<reference evidence="2 3" key="1">
    <citation type="journal article" date="2015" name="Genome Biol. Evol.">
        <title>Phylogenomic analyses indicate that early fungi evolved digesting cell walls of algal ancestors of land plants.</title>
        <authorList>
            <person name="Chang Y."/>
            <person name="Wang S."/>
            <person name="Sekimoto S."/>
            <person name="Aerts A.L."/>
            <person name="Choi C."/>
            <person name="Clum A."/>
            <person name="LaButti K.M."/>
            <person name="Lindquist E.A."/>
            <person name="Yee Ngan C."/>
            <person name="Ohm R.A."/>
            <person name="Salamov A.A."/>
            <person name="Grigoriev I.V."/>
            <person name="Spatafora J.W."/>
            <person name="Berbee M.L."/>
        </authorList>
    </citation>
    <scope>NUCLEOTIDE SEQUENCE [LARGE SCALE GENOMIC DNA]</scope>
    <source>
        <strain evidence="2 3">JEL478</strain>
    </source>
</reference>
<evidence type="ECO:0008006" key="4">
    <source>
        <dbReference type="Google" id="ProtNLM"/>
    </source>
</evidence>
<dbReference type="InterPro" id="IPR036291">
    <property type="entry name" value="NAD(P)-bd_dom_sf"/>
</dbReference>
<proteinExistence type="predicted"/>
<name>A0A139ATR9_GONPJ</name>
<feature type="compositionally biased region" description="Polar residues" evidence="1">
    <location>
        <begin position="257"/>
        <end position="267"/>
    </location>
</feature>
<dbReference type="OrthoDB" id="10254221at2759"/>
<evidence type="ECO:0000256" key="1">
    <source>
        <dbReference type="SAM" id="MobiDB-lite"/>
    </source>
</evidence>
<evidence type="ECO:0000313" key="2">
    <source>
        <dbReference type="EMBL" id="KXS20126.1"/>
    </source>
</evidence>
<sequence length="327" mass="37148">MTFLQRSTHSPNYVYNEGMEDKTAESKVLNTDGETSAFNDIDYVVMIPPSSKSRVKDAAKQAGVKFILLQSVLGVDDGFAYTRAYRQMETCVVDSGIRFAFLRPAWFLENLFMQKSSIQNDSCIRLPLGGGKIVPLSVEDFVAFAKEVLRAPERHVIKRWSEKLANRGNSGAIWYGHVSSWKILLLMVVFKPELMAANRFSTLAGLEEFQKRTGEKGITTRAFFEKNKSYFTPTVDLEDTARAAEPVLERSDERTFHSATEVSSQPVVQKESVQKETEVQTPQRQIIPPRQRMTAETTMLEDTLQEIIDEEETVTRERRATLQKAEE</sequence>
<dbReference type="SUPFAM" id="SSF51735">
    <property type="entry name" value="NAD(P)-binding Rossmann-fold domains"/>
    <property type="match status" value="1"/>
</dbReference>
<evidence type="ECO:0000313" key="3">
    <source>
        <dbReference type="Proteomes" id="UP000070544"/>
    </source>
</evidence>
<dbReference type="AlphaFoldDB" id="A0A139ATR9"/>
<gene>
    <name evidence="2" type="ORF">M427DRAFT_502924</name>
</gene>
<dbReference type="Gene3D" id="3.40.50.720">
    <property type="entry name" value="NAD(P)-binding Rossmann-like Domain"/>
    <property type="match status" value="1"/>
</dbReference>
<accession>A0A139ATR9</accession>
<dbReference type="Proteomes" id="UP000070544">
    <property type="component" value="Unassembled WGS sequence"/>
</dbReference>
<keyword evidence="3" id="KW-1185">Reference proteome</keyword>
<organism evidence="2 3">
    <name type="scientific">Gonapodya prolifera (strain JEL478)</name>
    <name type="common">Monoblepharis prolifera</name>
    <dbReference type="NCBI Taxonomy" id="1344416"/>
    <lineage>
        <taxon>Eukaryota</taxon>
        <taxon>Fungi</taxon>
        <taxon>Fungi incertae sedis</taxon>
        <taxon>Chytridiomycota</taxon>
        <taxon>Chytridiomycota incertae sedis</taxon>
        <taxon>Monoblepharidomycetes</taxon>
        <taxon>Monoblepharidales</taxon>
        <taxon>Gonapodyaceae</taxon>
        <taxon>Gonapodya</taxon>
    </lineage>
</organism>
<dbReference type="STRING" id="1344416.A0A139ATR9"/>
<feature type="region of interest" description="Disordered" evidence="1">
    <location>
        <begin position="256"/>
        <end position="285"/>
    </location>
</feature>
<protein>
    <recommendedName>
        <fullName evidence="4">NAD(P)-binding domain-containing protein</fullName>
    </recommendedName>
</protein>
<dbReference type="EMBL" id="KQ965736">
    <property type="protein sequence ID" value="KXS20126.1"/>
    <property type="molecule type" value="Genomic_DNA"/>
</dbReference>